<accession>A0A6J7UQB9</accession>
<dbReference type="EMBL" id="CAFBQU010000028">
    <property type="protein sequence ID" value="CAB5066157.1"/>
    <property type="molecule type" value="Genomic_DNA"/>
</dbReference>
<keyword evidence="14" id="KW-0472">Membrane</keyword>
<protein>
    <recommendedName>
        <fullName evidence="20">Acyl-coenzyme A thioesterase THEM4</fullName>
        <ecNumber evidence="19">3.1.2.2</ecNumber>
    </recommendedName>
    <alternativeName>
        <fullName evidence="21">Thioesterase superfamily member 4</fullName>
    </alternativeName>
</protein>
<evidence type="ECO:0000256" key="1">
    <source>
        <dbReference type="ARBA" id="ARBA00004496"/>
    </source>
</evidence>
<comment type="catalytic activity">
    <reaction evidence="16">
        <text>(5Z,8Z,11Z,14Z)-eicosatetraenoyl-CoA + H2O = (5Z,8Z,11Z,14Z)-eicosatetraenoate + CoA + H(+)</text>
        <dbReference type="Rhea" id="RHEA:40151"/>
        <dbReference type="ChEBI" id="CHEBI:15377"/>
        <dbReference type="ChEBI" id="CHEBI:15378"/>
        <dbReference type="ChEBI" id="CHEBI:32395"/>
        <dbReference type="ChEBI" id="CHEBI:57287"/>
        <dbReference type="ChEBI" id="CHEBI:57368"/>
    </reaction>
    <physiologicalReaction direction="left-to-right" evidence="16">
        <dbReference type="Rhea" id="RHEA:40152"/>
    </physiologicalReaction>
</comment>
<dbReference type="Pfam" id="PF03061">
    <property type="entry name" value="4HBT"/>
    <property type="match status" value="1"/>
</dbReference>
<evidence type="ECO:0000256" key="23">
    <source>
        <dbReference type="ARBA" id="ARBA00047734"/>
    </source>
</evidence>
<evidence type="ECO:0000256" key="17">
    <source>
        <dbReference type="ARBA" id="ARBA00037002"/>
    </source>
</evidence>
<evidence type="ECO:0000256" key="13">
    <source>
        <dbReference type="ARBA" id="ARBA00023128"/>
    </source>
</evidence>
<dbReference type="EC" id="3.1.2.2" evidence="19"/>
<evidence type="ECO:0000313" key="28">
    <source>
        <dbReference type="EMBL" id="CAB5066157.1"/>
    </source>
</evidence>
<evidence type="ECO:0000259" key="27">
    <source>
        <dbReference type="Pfam" id="PF03061"/>
    </source>
</evidence>
<dbReference type="InterPro" id="IPR006683">
    <property type="entry name" value="Thioestr_dom"/>
</dbReference>
<dbReference type="InterPro" id="IPR029069">
    <property type="entry name" value="HotDog_dom_sf"/>
</dbReference>
<dbReference type="Gene3D" id="3.10.129.10">
    <property type="entry name" value="Hotdog Thioesterase"/>
    <property type="match status" value="1"/>
</dbReference>
<keyword evidence="12" id="KW-0443">Lipid metabolism</keyword>
<comment type="catalytic activity">
    <reaction evidence="26">
        <text>tetradecanoyl-CoA + H2O = tetradecanoate + CoA + H(+)</text>
        <dbReference type="Rhea" id="RHEA:40119"/>
        <dbReference type="ChEBI" id="CHEBI:15377"/>
        <dbReference type="ChEBI" id="CHEBI:15378"/>
        <dbReference type="ChEBI" id="CHEBI:30807"/>
        <dbReference type="ChEBI" id="CHEBI:57287"/>
        <dbReference type="ChEBI" id="CHEBI:57385"/>
    </reaction>
    <physiologicalReaction direction="left-to-right" evidence="26">
        <dbReference type="Rhea" id="RHEA:40120"/>
    </physiologicalReaction>
</comment>
<comment type="similarity">
    <text evidence="18">Belongs to the THEM4/THEM5 thioesterase family.</text>
</comment>
<evidence type="ECO:0000256" key="24">
    <source>
        <dbReference type="ARBA" id="ARBA00047969"/>
    </source>
</evidence>
<evidence type="ECO:0000256" key="18">
    <source>
        <dbReference type="ARBA" id="ARBA00038456"/>
    </source>
</evidence>
<comment type="catalytic activity">
    <reaction evidence="24">
        <text>decanoyl-CoA + H2O = decanoate + CoA + H(+)</text>
        <dbReference type="Rhea" id="RHEA:40059"/>
        <dbReference type="ChEBI" id="CHEBI:15377"/>
        <dbReference type="ChEBI" id="CHEBI:15378"/>
        <dbReference type="ChEBI" id="CHEBI:27689"/>
        <dbReference type="ChEBI" id="CHEBI:57287"/>
        <dbReference type="ChEBI" id="CHEBI:61430"/>
    </reaction>
    <physiologicalReaction direction="left-to-right" evidence="24">
        <dbReference type="Rhea" id="RHEA:40060"/>
    </physiologicalReaction>
</comment>
<dbReference type="PANTHER" id="PTHR12418:SF19">
    <property type="entry name" value="ACYL-COENZYME A THIOESTERASE THEM4"/>
    <property type="match status" value="1"/>
</dbReference>
<dbReference type="GO" id="GO:0006631">
    <property type="term" value="P:fatty acid metabolic process"/>
    <property type="evidence" value="ECO:0007669"/>
    <property type="project" value="UniProtKB-KW"/>
</dbReference>
<dbReference type="GO" id="GO:0016787">
    <property type="term" value="F:hydrolase activity"/>
    <property type="evidence" value="ECO:0007669"/>
    <property type="project" value="UniProtKB-KW"/>
</dbReference>
<proteinExistence type="inferred from homology"/>
<dbReference type="GO" id="GO:0032587">
    <property type="term" value="C:ruffle membrane"/>
    <property type="evidence" value="ECO:0007669"/>
    <property type="project" value="UniProtKB-SubCell"/>
</dbReference>
<keyword evidence="13" id="KW-0496">Mitochondrion</keyword>
<dbReference type="CDD" id="cd03443">
    <property type="entry name" value="PaaI_thioesterase"/>
    <property type="match status" value="1"/>
</dbReference>
<keyword evidence="6" id="KW-0963">Cytoplasm</keyword>
<evidence type="ECO:0000256" key="2">
    <source>
        <dbReference type="ARBA" id="ARBA00004569"/>
    </source>
</evidence>
<dbReference type="GO" id="GO:0005758">
    <property type="term" value="C:mitochondrial intermembrane space"/>
    <property type="evidence" value="ECO:0007669"/>
    <property type="project" value="UniProtKB-SubCell"/>
</dbReference>
<evidence type="ECO:0000256" key="19">
    <source>
        <dbReference type="ARBA" id="ARBA00038848"/>
    </source>
</evidence>
<evidence type="ECO:0000256" key="3">
    <source>
        <dbReference type="ARBA" id="ARBA00004632"/>
    </source>
</evidence>
<evidence type="ECO:0000256" key="12">
    <source>
        <dbReference type="ARBA" id="ARBA00023098"/>
    </source>
</evidence>
<comment type="catalytic activity">
    <reaction evidence="23">
        <text>hexadecanoyl-CoA + H2O = hexadecanoate + CoA + H(+)</text>
        <dbReference type="Rhea" id="RHEA:16645"/>
        <dbReference type="ChEBI" id="CHEBI:7896"/>
        <dbReference type="ChEBI" id="CHEBI:15377"/>
        <dbReference type="ChEBI" id="CHEBI:15378"/>
        <dbReference type="ChEBI" id="CHEBI:57287"/>
        <dbReference type="ChEBI" id="CHEBI:57379"/>
        <dbReference type="EC" id="3.1.2.2"/>
    </reaction>
    <physiologicalReaction direction="left-to-right" evidence="23">
        <dbReference type="Rhea" id="RHEA:16646"/>
    </physiologicalReaction>
</comment>
<dbReference type="GO" id="GO:0006915">
    <property type="term" value="P:apoptotic process"/>
    <property type="evidence" value="ECO:0007669"/>
    <property type="project" value="UniProtKB-KW"/>
</dbReference>
<comment type="catalytic activity">
    <reaction evidence="17">
        <text>(9Z)-octadecenoyl-CoA + H2O = (9Z)-octadecenoate + CoA + H(+)</text>
        <dbReference type="Rhea" id="RHEA:40139"/>
        <dbReference type="ChEBI" id="CHEBI:15377"/>
        <dbReference type="ChEBI" id="CHEBI:15378"/>
        <dbReference type="ChEBI" id="CHEBI:30823"/>
        <dbReference type="ChEBI" id="CHEBI:57287"/>
        <dbReference type="ChEBI" id="CHEBI:57387"/>
    </reaction>
    <physiologicalReaction direction="left-to-right" evidence="17">
        <dbReference type="Rhea" id="RHEA:40140"/>
    </physiologicalReaction>
</comment>
<keyword evidence="7" id="KW-0053">Apoptosis</keyword>
<organism evidence="28">
    <name type="scientific">freshwater metagenome</name>
    <dbReference type="NCBI Taxonomy" id="449393"/>
    <lineage>
        <taxon>unclassified sequences</taxon>
        <taxon>metagenomes</taxon>
        <taxon>ecological metagenomes</taxon>
    </lineage>
</organism>
<sequence length="251" mass="27072">MSEESFETSTFSSEAVEKMFQGFHERALGKSAEENARDQLAAAARNMSDAIMKLSASVEVVNELTAKVQEVERLMREHPFAGKSGTSLAPRADGSYGVGSSFLDRSPLIGSMNPIAPPIAIEIHHPAAGEHSTARVVGRVNFADVFEGPPGCVHGGFIAAAFDEVLGITQSLTGNPGMTGQLTVRYSSPTPLNADLVFEGRIDRIEGRKIFTVATLMNGETKCAEAEGLFISMRPEVFERLLRIRRGELSE</sequence>
<evidence type="ECO:0000256" key="6">
    <source>
        <dbReference type="ARBA" id="ARBA00022490"/>
    </source>
</evidence>
<evidence type="ECO:0000256" key="14">
    <source>
        <dbReference type="ARBA" id="ARBA00023136"/>
    </source>
</evidence>
<evidence type="ECO:0000256" key="9">
    <source>
        <dbReference type="ARBA" id="ARBA00022801"/>
    </source>
</evidence>
<keyword evidence="11" id="KW-0809">Transit peptide</keyword>
<evidence type="ECO:0000256" key="15">
    <source>
        <dbReference type="ARBA" id="ARBA00023273"/>
    </source>
</evidence>
<evidence type="ECO:0000256" key="4">
    <source>
        <dbReference type="ARBA" id="ARBA00004637"/>
    </source>
</evidence>
<evidence type="ECO:0000256" key="10">
    <source>
        <dbReference type="ARBA" id="ARBA00022832"/>
    </source>
</evidence>
<evidence type="ECO:0000256" key="7">
    <source>
        <dbReference type="ARBA" id="ARBA00022703"/>
    </source>
</evidence>
<evidence type="ECO:0000256" key="20">
    <source>
        <dbReference type="ARBA" id="ARBA00040123"/>
    </source>
</evidence>
<keyword evidence="9" id="KW-0378">Hydrolase</keyword>
<dbReference type="PANTHER" id="PTHR12418">
    <property type="entry name" value="ACYL-COENZYME A THIOESTERASE THEM4"/>
    <property type="match status" value="1"/>
</dbReference>
<comment type="subcellular location">
    <subcellularLocation>
        <location evidence="3">Cell projection</location>
        <location evidence="3">Ruffle membrane</location>
    </subcellularLocation>
    <subcellularLocation>
        <location evidence="1">Cytoplasm</location>
    </subcellularLocation>
    <subcellularLocation>
        <location evidence="4">Mitochondrion inner membrane</location>
        <topology evidence="4">Peripheral membrane protein</topology>
    </subcellularLocation>
    <subcellularLocation>
        <location evidence="2">Mitochondrion intermembrane space</location>
    </subcellularLocation>
</comment>
<keyword evidence="5" id="KW-1003">Cell membrane</keyword>
<dbReference type="InterPro" id="IPR052365">
    <property type="entry name" value="THEM4/THEM5_acyl-CoA_thioest"/>
</dbReference>
<evidence type="ECO:0000256" key="5">
    <source>
        <dbReference type="ARBA" id="ARBA00022475"/>
    </source>
</evidence>
<evidence type="ECO:0000256" key="25">
    <source>
        <dbReference type="ARBA" id="ARBA00048074"/>
    </source>
</evidence>
<name>A0A6J7UQB9_9ZZZZ</name>
<keyword evidence="8" id="KW-0999">Mitochondrion inner membrane</keyword>
<evidence type="ECO:0000256" key="21">
    <source>
        <dbReference type="ARBA" id="ARBA00043210"/>
    </source>
</evidence>
<dbReference type="GO" id="GO:0005743">
    <property type="term" value="C:mitochondrial inner membrane"/>
    <property type="evidence" value="ECO:0007669"/>
    <property type="project" value="UniProtKB-SubCell"/>
</dbReference>
<dbReference type="SUPFAM" id="SSF54637">
    <property type="entry name" value="Thioesterase/thiol ester dehydrase-isomerase"/>
    <property type="match status" value="1"/>
</dbReference>
<dbReference type="AlphaFoldDB" id="A0A6J7UQB9"/>
<evidence type="ECO:0000256" key="16">
    <source>
        <dbReference type="ARBA" id="ARBA00035852"/>
    </source>
</evidence>
<comment type="catalytic activity">
    <reaction evidence="22">
        <text>octanoyl-CoA + H2O = octanoate + CoA + H(+)</text>
        <dbReference type="Rhea" id="RHEA:30143"/>
        <dbReference type="ChEBI" id="CHEBI:15377"/>
        <dbReference type="ChEBI" id="CHEBI:15378"/>
        <dbReference type="ChEBI" id="CHEBI:25646"/>
        <dbReference type="ChEBI" id="CHEBI:57287"/>
        <dbReference type="ChEBI" id="CHEBI:57386"/>
    </reaction>
    <physiologicalReaction direction="left-to-right" evidence="22">
        <dbReference type="Rhea" id="RHEA:30144"/>
    </physiologicalReaction>
</comment>
<feature type="domain" description="Thioesterase" evidence="27">
    <location>
        <begin position="151"/>
        <end position="222"/>
    </location>
</feature>
<gene>
    <name evidence="28" type="ORF">UFOPK4347_01106</name>
</gene>
<keyword evidence="10" id="KW-0276">Fatty acid metabolism</keyword>
<comment type="catalytic activity">
    <reaction evidence="25">
        <text>dodecanoyl-CoA + H2O = dodecanoate + CoA + H(+)</text>
        <dbReference type="Rhea" id="RHEA:30135"/>
        <dbReference type="ChEBI" id="CHEBI:15377"/>
        <dbReference type="ChEBI" id="CHEBI:15378"/>
        <dbReference type="ChEBI" id="CHEBI:18262"/>
        <dbReference type="ChEBI" id="CHEBI:57287"/>
        <dbReference type="ChEBI" id="CHEBI:57375"/>
    </reaction>
    <physiologicalReaction direction="left-to-right" evidence="25">
        <dbReference type="Rhea" id="RHEA:30136"/>
    </physiologicalReaction>
</comment>
<evidence type="ECO:0000256" key="22">
    <source>
        <dbReference type="ARBA" id="ARBA00047588"/>
    </source>
</evidence>
<evidence type="ECO:0000256" key="26">
    <source>
        <dbReference type="ARBA" id="ARBA00048180"/>
    </source>
</evidence>
<evidence type="ECO:0000256" key="11">
    <source>
        <dbReference type="ARBA" id="ARBA00022946"/>
    </source>
</evidence>
<keyword evidence="15" id="KW-0966">Cell projection</keyword>
<reference evidence="28" key="1">
    <citation type="submission" date="2020-05" db="EMBL/GenBank/DDBJ databases">
        <authorList>
            <person name="Chiriac C."/>
            <person name="Salcher M."/>
            <person name="Ghai R."/>
            <person name="Kavagutti S V."/>
        </authorList>
    </citation>
    <scope>NUCLEOTIDE SEQUENCE</scope>
</reference>
<evidence type="ECO:0000256" key="8">
    <source>
        <dbReference type="ARBA" id="ARBA00022792"/>
    </source>
</evidence>